<accession>G7KA34</accession>
<reference evidence="2" key="3">
    <citation type="submission" date="2015-04" db="UniProtKB">
        <authorList>
            <consortium name="EnsemblPlants"/>
        </authorList>
    </citation>
    <scope>IDENTIFICATION</scope>
    <source>
        <strain evidence="2">cv. Jemalong A17</strain>
    </source>
</reference>
<dbReference type="PANTHER" id="PTHR10551">
    <property type="entry name" value="FASCIN"/>
    <property type="match status" value="1"/>
</dbReference>
<dbReference type="Proteomes" id="UP000002051">
    <property type="component" value="Chromosome 5"/>
</dbReference>
<dbReference type="PaxDb" id="3880-AES97936"/>
<dbReference type="eggNOG" id="ENOG502QPYU">
    <property type="taxonomic scope" value="Eukaryota"/>
</dbReference>
<evidence type="ECO:0000313" key="3">
    <source>
        <dbReference type="Proteomes" id="UP000002051"/>
    </source>
</evidence>
<keyword evidence="3" id="KW-1185">Reference proteome</keyword>
<dbReference type="GO" id="GO:0051015">
    <property type="term" value="F:actin filament binding"/>
    <property type="evidence" value="ECO:0000318"/>
    <property type="project" value="GO_Central"/>
</dbReference>
<dbReference type="SUPFAM" id="SSF51445">
    <property type="entry name" value="(Trans)glycosidases"/>
    <property type="match status" value="1"/>
</dbReference>
<reference evidence="1 3" key="1">
    <citation type="journal article" date="2011" name="Nature">
        <title>The Medicago genome provides insight into the evolution of rhizobial symbioses.</title>
        <authorList>
            <person name="Young N.D."/>
            <person name="Debelle F."/>
            <person name="Oldroyd G.E."/>
            <person name="Geurts R."/>
            <person name="Cannon S.B."/>
            <person name="Udvardi M.K."/>
            <person name="Benedito V.A."/>
            <person name="Mayer K.F."/>
            <person name="Gouzy J."/>
            <person name="Schoof H."/>
            <person name="Van de Peer Y."/>
            <person name="Proost S."/>
            <person name="Cook D.R."/>
            <person name="Meyers B.C."/>
            <person name="Spannagl M."/>
            <person name="Cheung F."/>
            <person name="De Mita S."/>
            <person name="Krishnakumar V."/>
            <person name="Gundlach H."/>
            <person name="Zhou S."/>
            <person name="Mudge J."/>
            <person name="Bharti A.K."/>
            <person name="Murray J.D."/>
            <person name="Naoumkina M.A."/>
            <person name="Rosen B."/>
            <person name="Silverstein K.A."/>
            <person name="Tang H."/>
            <person name="Rombauts S."/>
            <person name="Zhao P.X."/>
            <person name="Zhou P."/>
            <person name="Barbe V."/>
            <person name="Bardou P."/>
            <person name="Bechner M."/>
            <person name="Bellec A."/>
            <person name="Berger A."/>
            <person name="Berges H."/>
            <person name="Bidwell S."/>
            <person name="Bisseling T."/>
            <person name="Choisne N."/>
            <person name="Couloux A."/>
            <person name="Denny R."/>
            <person name="Deshpande S."/>
            <person name="Dai X."/>
            <person name="Doyle J.J."/>
            <person name="Dudez A.M."/>
            <person name="Farmer A.D."/>
            <person name="Fouteau S."/>
            <person name="Franken C."/>
            <person name="Gibelin C."/>
            <person name="Gish J."/>
            <person name="Goldstein S."/>
            <person name="Gonzalez A.J."/>
            <person name="Green P.J."/>
            <person name="Hallab A."/>
            <person name="Hartog M."/>
            <person name="Hua A."/>
            <person name="Humphray S.J."/>
            <person name="Jeong D.H."/>
            <person name="Jing Y."/>
            <person name="Jocker A."/>
            <person name="Kenton S.M."/>
            <person name="Kim D.J."/>
            <person name="Klee K."/>
            <person name="Lai H."/>
            <person name="Lang C."/>
            <person name="Lin S."/>
            <person name="Macmil S.L."/>
            <person name="Magdelenat G."/>
            <person name="Matthews L."/>
            <person name="McCorrison J."/>
            <person name="Monaghan E.L."/>
            <person name="Mun J.H."/>
            <person name="Najar F.Z."/>
            <person name="Nicholson C."/>
            <person name="Noirot C."/>
            <person name="O'Bleness M."/>
            <person name="Paule C.R."/>
            <person name="Poulain J."/>
            <person name="Prion F."/>
            <person name="Qin B."/>
            <person name="Qu C."/>
            <person name="Retzel E.F."/>
            <person name="Riddle C."/>
            <person name="Sallet E."/>
            <person name="Samain S."/>
            <person name="Samson N."/>
            <person name="Sanders I."/>
            <person name="Saurat O."/>
            <person name="Scarpelli C."/>
            <person name="Schiex T."/>
            <person name="Segurens B."/>
            <person name="Severin A.J."/>
            <person name="Sherrier D.J."/>
            <person name="Shi R."/>
            <person name="Sims S."/>
            <person name="Singer S.R."/>
            <person name="Sinharoy S."/>
            <person name="Sterck L."/>
            <person name="Viollet A."/>
            <person name="Wang B.B."/>
            <person name="Wang K."/>
            <person name="Wang M."/>
            <person name="Wang X."/>
            <person name="Warfsmann J."/>
            <person name="Weissenbach J."/>
            <person name="White D.D."/>
            <person name="White J.D."/>
            <person name="Wiley G.B."/>
            <person name="Wincker P."/>
            <person name="Xing Y."/>
            <person name="Yang L."/>
            <person name="Yao Z."/>
            <person name="Ying F."/>
            <person name="Zhai J."/>
            <person name="Zhou L."/>
            <person name="Zuber A."/>
            <person name="Denarie J."/>
            <person name="Dixon R.A."/>
            <person name="May G.D."/>
            <person name="Schwartz D.C."/>
            <person name="Rogers J."/>
            <person name="Quetier F."/>
            <person name="Town C.D."/>
            <person name="Roe B.A."/>
        </authorList>
    </citation>
    <scope>NUCLEOTIDE SEQUENCE [LARGE SCALE GENOMIC DNA]</scope>
    <source>
        <strain evidence="1">A17</strain>
        <strain evidence="2 3">cv. Jemalong A17</strain>
    </source>
</reference>
<dbReference type="STRING" id="3880.G7KA34"/>
<dbReference type="Gene3D" id="3.20.20.80">
    <property type="entry name" value="Glycosidases"/>
    <property type="match status" value="2"/>
</dbReference>
<protein>
    <submittedName>
        <fullName evidence="1">Glycoside hydrolase family 5 protein</fullName>
    </submittedName>
</protein>
<proteinExistence type="predicted"/>
<sequence length="335" mass="38569">MLRMLTIICGWRDIQARVDDECLQFTIEGNHVWQMAERLTIGESFETVYHKLHTSSPILNRTNRGRSQRNQRLLLVDFDCHWEASDKAKTENLVTADISMVRRWKDDDPTVFEMTIAARLQGDFQITNGYGPTKAAQVMKDHWSSFIVEDDFKFIARNGLNAVRIPVGWWIASDPTPPWPSNCSIECLDRHFLKHKYDVLYFYVSQCNPRDLKQVLQAKAGYGAVRKHSTTTYVVMSNRLGPSEPKELFPLANGLMRSVIDVHYYNIFNDLFENMIAQQNIVFIYNNRSSELNFITTSNGPLTFVGFYGGNTINRCLVYSSLLSIPGFKGTRKKK</sequence>
<dbReference type="GO" id="GO:0007163">
    <property type="term" value="P:establishment or maintenance of cell polarity"/>
    <property type="evidence" value="ECO:0000318"/>
    <property type="project" value="GO_Central"/>
</dbReference>
<dbReference type="GO" id="GO:0005737">
    <property type="term" value="C:cytoplasm"/>
    <property type="evidence" value="ECO:0000318"/>
    <property type="project" value="GO_Central"/>
</dbReference>
<dbReference type="GO" id="GO:0051017">
    <property type="term" value="P:actin filament bundle assembly"/>
    <property type="evidence" value="ECO:0000318"/>
    <property type="project" value="GO_Central"/>
</dbReference>
<dbReference type="PANTHER" id="PTHR10551:SF14">
    <property type="entry name" value="CELLULASE CONTAINING PROTEIN, EXPRESSED"/>
    <property type="match status" value="1"/>
</dbReference>
<name>G7KA34_MEDTR</name>
<dbReference type="EMBL" id="CM001221">
    <property type="protein sequence ID" value="AES97936.2"/>
    <property type="molecule type" value="Genomic_DNA"/>
</dbReference>
<dbReference type="InterPro" id="IPR017853">
    <property type="entry name" value="GH"/>
</dbReference>
<accession>A0A0C3XLQ0</accession>
<gene>
    <name evidence="1" type="ordered locus">MTR_5g061980</name>
</gene>
<dbReference type="GO" id="GO:0016787">
    <property type="term" value="F:hydrolase activity"/>
    <property type="evidence" value="ECO:0007669"/>
    <property type="project" value="UniProtKB-KW"/>
</dbReference>
<dbReference type="GO" id="GO:0016477">
    <property type="term" value="P:cell migration"/>
    <property type="evidence" value="ECO:0000318"/>
    <property type="project" value="GO_Central"/>
</dbReference>
<dbReference type="InterPro" id="IPR010431">
    <property type="entry name" value="Fascin"/>
</dbReference>
<reference evidence="1 3" key="2">
    <citation type="journal article" date="2014" name="BMC Genomics">
        <title>An improved genome release (version Mt4.0) for the model legume Medicago truncatula.</title>
        <authorList>
            <person name="Tang H."/>
            <person name="Krishnakumar V."/>
            <person name="Bidwell S."/>
            <person name="Rosen B."/>
            <person name="Chan A."/>
            <person name="Zhou S."/>
            <person name="Gentzbittel L."/>
            <person name="Childs K.L."/>
            <person name="Yandell M."/>
            <person name="Gundlach H."/>
            <person name="Mayer K.F."/>
            <person name="Schwartz D.C."/>
            <person name="Town C.D."/>
        </authorList>
    </citation>
    <scope>GENOME REANNOTATION</scope>
    <source>
        <strain evidence="2 3">cv. Jemalong A17</strain>
    </source>
</reference>
<dbReference type="GO" id="GO:0015629">
    <property type="term" value="C:actin cytoskeleton"/>
    <property type="evidence" value="ECO:0000318"/>
    <property type="project" value="GO_Central"/>
</dbReference>
<organism evidence="1 3">
    <name type="scientific">Medicago truncatula</name>
    <name type="common">Barrel medic</name>
    <name type="synonym">Medicago tribuloides</name>
    <dbReference type="NCBI Taxonomy" id="3880"/>
    <lineage>
        <taxon>Eukaryota</taxon>
        <taxon>Viridiplantae</taxon>
        <taxon>Streptophyta</taxon>
        <taxon>Embryophyta</taxon>
        <taxon>Tracheophyta</taxon>
        <taxon>Spermatophyta</taxon>
        <taxon>Magnoliopsida</taxon>
        <taxon>eudicotyledons</taxon>
        <taxon>Gunneridae</taxon>
        <taxon>Pentapetalae</taxon>
        <taxon>rosids</taxon>
        <taxon>fabids</taxon>
        <taxon>Fabales</taxon>
        <taxon>Fabaceae</taxon>
        <taxon>Papilionoideae</taxon>
        <taxon>50 kb inversion clade</taxon>
        <taxon>NPAAA clade</taxon>
        <taxon>Hologalegina</taxon>
        <taxon>IRL clade</taxon>
        <taxon>Trifolieae</taxon>
        <taxon>Medicago</taxon>
    </lineage>
</organism>
<dbReference type="AlphaFoldDB" id="G7KA34"/>
<evidence type="ECO:0000313" key="2">
    <source>
        <dbReference type="EnsemblPlants" id="AES97936"/>
    </source>
</evidence>
<evidence type="ECO:0000313" key="1">
    <source>
        <dbReference type="EMBL" id="AES97936.2"/>
    </source>
</evidence>
<dbReference type="EnsemblPlants" id="AES97936">
    <property type="protein sequence ID" value="AES97936"/>
    <property type="gene ID" value="MTR_5g061980"/>
</dbReference>
<keyword evidence="1" id="KW-0378">Hydrolase</keyword>
<dbReference type="HOGENOM" id="CLU_829941_0_0_1"/>